<comment type="caution">
    <text evidence="2">The sequence shown here is derived from an EMBL/GenBank/DDBJ whole genome shotgun (WGS) entry which is preliminary data.</text>
</comment>
<evidence type="ECO:0000256" key="1">
    <source>
        <dbReference type="SAM" id="Coils"/>
    </source>
</evidence>
<dbReference type="Proteomes" id="UP000285060">
    <property type="component" value="Unassembled WGS sequence"/>
</dbReference>
<dbReference type="AlphaFoldDB" id="A0A3R7CSL8"/>
<evidence type="ECO:0000313" key="3">
    <source>
        <dbReference type="Proteomes" id="UP000285060"/>
    </source>
</evidence>
<feature type="coiled-coil region" evidence="1">
    <location>
        <begin position="109"/>
        <end position="143"/>
    </location>
</feature>
<reference evidence="2 3" key="1">
    <citation type="submission" date="2018-08" db="EMBL/GenBank/DDBJ databases">
        <title>Aphanomyces genome sequencing and annotation.</title>
        <authorList>
            <person name="Minardi D."/>
            <person name="Oidtmann B."/>
            <person name="Van Der Giezen M."/>
            <person name="Studholme D.J."/>
        </authorList>
    </citation>
    <scope>NUCLEOTIDE SEQUENCE [LARGE SCALE GENOMIC DNA]</scope>
    <source>
        <strain evidence="2 3">NJM0002</strain>
    </source>
</reference>
<accession>A0A3R7CSL8</accession>
<dbReference type="EMBL" id="QUSY01003586">
    <property type="protein sequence ID" value="RHY16989.1"/>
    <property type="molecule type" value="Genomic_DNA"/>
</dbReference>
<sequence length="187" mass="21647">MDVWDSIARNLNTLAKFDRHQFDGKKAQAQFNILLRDHGERNNASQRTSGVDEEVTEKTIHLDDLSALVEEAKQEDMSRVASEVEAAARVEDSGAIMMKVLTLMNDANKNELELRKFMFKKELEECQKEREAQAREREAHGREREAQLQQILALQTTMTALITNLLIDFDYYISLQINYDHCIKILF</sequence>
<evidence type="ECO:0000313" key="2">
    <source>
        <dbReference type="EMBL" id="RHY16989.1"/>
    </source>
</evidence>
<organism evidence="2 3">
    <name type="scientific">Aphanomyces invadans</name>
    <dbReference type="NCBI Taxonomy" id="157072"/>
    <lineage>
        <taxon>Eukaryota</taxon>
        <taxon>Sar</taxon>
        <taxon>Stramenopiles</taxon>
        <taxon>Oomycota</taxon>
        <taxon>Saprolegniomycetes</taxon>
        <taxon>Saprolegniales</taxon>
        <taxon>Verrucalvaceae</taxon>
        <taxon>Aphanomyces</taxon>
    </lineage>
</organism>
<protein>
    <submittedName>
        <fullName evidence="2">Uncharacterized protein</fullName>
    </submittedName>
</protein>
<keyword evidence="1" id="KW-0175">Coiled coil</keyword>
<keyword evidence="3" id="KW-1185">Reference proteome</keyword>
<name>A0A3R7CSL8_9STRA</name>
<gene>
    <name evidence="2" type="ORF">DYB32_010587</name>
</gene>
<dbReference type="VEuPathDB" id="FungiDB:H310_02451"/>
<proteinExistence type="predicted"/>